<sequence>MPASSQSTILDGLNHEQETAVVHKTGPLLIIAGAGTGKTTVVTRRIAQLITSGEARADQILALTFTDKAAGEMEERVDALLPMGYLDLWVSTFHAFGERVLKDHALDIGLSNDFRLLTDTDQWLLLRSHIDEFELDYYKPKGNPTKFVQALISHFSRLKDEDITPARYLAYAKNLNSRVSPLLEKKARTDEEQAQVDEAARVTEVAAAYERYQQLLREENAMDFGDLIVETIHLFNERPALLDKFRKQFKYILVDEFQDTNFAQYDLIKLLAAPENNLTVVADDDQSIYRFRGASMSNIVIFKKDFPEAEEVSLVQNYRSAQEILDLAHSFIQSNNPHRLEVSLDIDKRLKSNTKESAVIEHLHSQSLTGEAQLVMKKILELKEARPETSWSDFAILVRANDSAQAFIPYLERANVPYQFLASKGLFTKSVILDIIAVLKLLDDYHESRAMYRYLTLDLWGIAHEDVLAIMQHGSKYTESIYETCLNVQEVPSVSEAGRLQVEKLLGHLKTLTKEARYKSVGEIILMFLEQSGYLKLITNQEESLATENILYLNQFYKYVEAFEKAHSEKTVRNFVFELVAMIEAGEQGRLLPDLDEGPESVKIMTVHAAKGLEFECVFVVNLVDKRFPAIGRKEAIPVPEDLVKDVPQGDGEWHLEEERRLFYVAITRAKSGLFLTSGEDYGGVRKKKPSRFLVEAGFVDTRPEPTGEVVFQPVSHVSPELASRERSYLPDTFSFTDLDTYDVCPWKYRFRYVLKVPSKSGYQASFGKAVHNTLYEFFRRMKEHPSKIAPTLSDLLEIYEAKWIDEWFNSKKQRDNYKTKGAQMLEEFYDLHKAAWPSVLHLEERFRVPLGEYTIKGAIDRVDTVEGGVEVIDYKTGTPPKTGKKDQKQLYLYALALQQIFEEAPTKLTYYFLENNIELSTDFDAEKMQSVQEWALQIIEKIQSANFEPTPSQQVCKHCDYREICEYRK</sequence>
<dbReference type="CDD" id="cd17932">
    <property type="entry name" value="DEXQc_UvrD"/>
    <property type="match status" value="1"/>
</dbReference>
<comment type="catalytic activity">
    <reaction evidence="12">
        <text>Couples ATP hydrolysis with the unwinding of duplex DNA by translocating in the 3'-5' direction.</text>
        <dbReference type="EC" id="5.6.2.4"/>
    </reaction>
</comment>
<evidence type="ECO:0000256" key="7">
    <source>
        <dbReference type="ARBA" id="ARBA00022839"/>
    </source>
</evidence>
<comment type="caution">
    <text evidence="18">The sequence shown here is derived from an EMBL/GenBank/DDBJ whole genome shotgun (WGS) entry which is preliminary data.</text>
</comment>
<keyword evidence="8 15" id="KW-0067">ATP-binding</keyword>
<evidence type="ECO:0000256" key="11">
    <source>
        <dbReference type="ARBA" id="ARBA00023235"/>
    </source>
</evidence>
<dbReference type="GO" id="GO:0033202">
    <property type="term" value="C:DNA helicase complex"/>
    <property type="evidence" value="ECO:0007669"/>
    <property type="project" value="TreeGrafter"/>
</dbReference>
<evidence type="ECO:0000256" key="8">
    <source>
        <dbReference type="ARBA" id="ARBA00022840"/>
    </source>
</evidence>
<dbReference type="InterPro" id="IPR011604">
    <property type="entry name" value="PDDEXK-like_dom_sf"/>
</dbReference>
<evidence type="ECO:0000256" key="3">
    <source>
        <dbReference type="ARBA" id="ARBA00022741"/>
    </source>
</evidence>
<dbReference type="InterPro" id="IPR038726">
    <property type="entry name" value="PDDEXK_AddAB-type"/>
</dbReference>
<evidence type="ECO:0000259" key="16">
    <source>
        <dbReference type="PROSITE" id="PS51198"/>
    </source>
</evidence>
<dbReference type="InterPro" id="IPR013986">
    <property type="entry name" value="DExx_box_DNA_helicase_dom_sf"/>
</dbReference>
<feature type="binding site" evidence="15">
    <location>
        <begin position="32"/>
        <end position="39"/>
    </location>
    <ligand>
        <name>ATP</name>
        <dbReference type="ChEBI" id="CHEBI:30616"/>
    </ligand>
</feature>
<evidence type="ECO:0000256" key="13">
    <source>
        <dbReference type="ARBA" id="ARBA00034808"/>
    </source>
</evidence>
<proteinExistence type="inferred from homology"/>
<dbReference type="PROSITE" id="PS51198">
    <property type="entry name" value="UVRD_HELICASE_ATP_BIND"/>
    <property type="match status" value="1"/>
</dbReference>
<dbReference type="Proteomes" id="UP000230292">
    <property type="component" value="Unassembled WGS sequence"/>
</dbReference>
<evidence type="ECO:0000256" key="4">
    <source>
        <dbReference type="ARBA" id="ARBA00022763"/>
    </source>
</evidence>
<gene>
    <name evidence="18" type="ORF">COW24_01700</name>
</gene>
<keyword evidence="9" id="KW-0238">DNA-binding</keyword>
<comment type="catalytic activity">
    <reaction evidence="14">
        <text>ATP + H2O = ADP + phosphate + H(+)</text>
        <dbReference type="Rhea" id="RHEA:13065"/>
        <dbReference type="ChEBI" id="CHEBI:15377"/>
        <dbReference type="ChEBI" id="CHEBI:15378"/>
        <dbReference type="ChEBI" id="CHEBI:30616"/>
        <dbReference type="ChEBI" id="CHEBI:43474"/>
        <dbReference type="ChEBI" id="CHEBI:456216"/>
        <dbReference type="EC" id="5.6.2.4"/>
    </reaction>
</comment>
<dbReference type="Gene3D" id="1.10.10.160">
    <property type="match status" value="1"/>
</dbReference>
<keyword evidence="10" id="KW-0234">DNA repair</keyword>
<feature type="domain" description="UvrD-like helicase C-terminal" evidence="17">
    <location>
        <begin position="329"/>
        <end position="612"/>
    </location>
</feature>
<dbReference type="SUPFAM" id="SSF52540">
    <property type="entry name" value="P-loop containing nucleoside triphosphate hydrolases"/>
    <property type="match status" value="1"/>
</dbReference>
<keyword evidence="6 15" id="KW-0347">Helicase</keyword>
<evidence type="ECO:0000259" key="17">
    <source>
        <dbReference type="PROSITE" id="PS51217"/>
    </source>
</evidence>
<accession>A0A2M7H4K5</accession>
<dbReference type="GO" id="GO:0000725">
    <property type="term" value="P:recombinational repair"/>
    <property type="evidence" value="ECO:0007669"/>
    <property type="project" value="TreeGrafter"/>
</dbReference>
<keyword evidence="2" id="KW-0540">Nuclease</keyword>
<dbReference type="PROSITE" id="PS51217">
    <property type="entry name" value="UVRD_HELICASE_CTER"/>
    <property type="match status" value="1"/>
</dbReference>
<name>A0A2M7H4K5_9BACT</name>
<protein>
    <recommendedName>
        <fullName evidence="13">DNA 3'-5' helicase</fullName>
        <ecNumber evidence="13">5.6.2.4</ecNumber>
    </recommendedName>
</protein>
<dbReference type="PANTHER" id="PTHR11070">
    <property type="entry name" value="UVRD / RECB / PCRA DNA HELICASE FAMILY MEMBER"/>
    <property type="match status" value="1"/>
</dbReference>
<evidence type="ECO:0000313" key="18">
    <source>
        <dbReference type="EMBL" id="PIW37155.1"/>
    </source>
</evidence>
<evidence type="ECO:0000256" key="1">
    <source>
        <dbReference type="ARBA" id="ARBA00009922"/>
    </source>
</evidence>
<keyword evidence="3 15" id="KW-0547">Nucleotide-binding</keyword>
<dbReference type="InterPro" id="IPR014017">
    <property type="entry name" value="DNA_helicase_UvrD-like_C"/>
</dbReference>
<dbReference type="Pfam" id="PF13361">
    <property type="entry name" value="UvrD_C"/>
    <property type="match status" value="1"/>
</dbReference>
<dbReference type="EMBL" id="PFGC01000020">
    <property type="protein sequence ID" value="PIW37155.1"/>
    <property type="molecule type" value="Genomic_DNA"/>
</dbReference>
<evidence type="ECO:0000313" key="19">
    <source>
        <dbReference type="Proteomes" id="UP000230292"/>
    </source>
</evidence>
<reference evidence="18 19" key="1">
    <citation type="submission" date="2017-09" db="EMBL/GenBank/DDBJ databases">
        <title>Depth-based differentiation of microbial function through sediment-hosted aquifers and enrichment of novel symbionts in the deep terrestrial subsurface.</title>
        <authorList>
            <person name="Probst A.J."/>
            <person name="Ladd B."/>
            <person name="Jarett J.K."/>
            <person name="Geller-Mcgrath D.E."/>
            <person name="Sieber C.M."/>
            <person name="Emerson J.B."/>
            <person name="Anantharaman K."/>
            <person name="Thomas B.C."/>
            <person name="Malmstrom R."/>
            <person name="Stieglmeier M."/>
            <person name="Klingl A."/>
            <person name="Woyke T."/>
            <person name="Ryan C.M."/>
            <person name="Banfield J.F."/>
        </authorList>
    </citation>
    <scope>NUCLEOTIDE SEQUENCE [LARGE SCALE GENOMIC DNA]</scope>
    <source>
        <strain evidence="18">CG15_BIG_FIL_POST_REV_8_21_14_020_45_12</strain>
    </source>
</reference>
<evidence type="ECO:0000256" key="6">
    <source>
        <dbReference type="ARBA" id="ARBA00022806"/>
    </source>
</evidence>
<comment type="similarity">
    <text evidence="1">Belongs to the helicase family. UvrD subfamily.</text>
</comment>
<dbReference type="Pfam" id="PF00580">
    <property type="entry name" value="UvrD-helicase"/>
    <property type="match status" value="1"/>
</dbReference>
<evidence type="ECO:0000256" key="10">
    <source>
        <dbReference type="ARBA" id="ARBA00023204"/>
    </source>
</evidence>
<keyword evidence="4" id="KW-0227">DNA damage</keyword>
<keyword evidence="7" id="KW-0269">Exonuclease</keyword>
<feature type="domain" description="UvrD-like helicase ATP-binding" evidence="16">
    <location>
        <begin position="11"/>
        <end position="321"/>
    </location>
</feature>
<evidence type="ECO:0000256" key="2">
    <source>
        <dbReference type="ARBA" id="ARBA00022722"/>
    </source>
</evidence>
<dbReference type="PANTHER" id="PTHR11070:SF55">
    <property type="entry name" value="DNA 3'-5' HELICASE"/>
    <property type="match status" value="1"/>
</dbReference>
<dbReference type="InterPro" id="IPR011335">
    <property type="entry name" value="Restrct_endonuc-II-like"/>
</dbReference>
<dbReference type="Pfam" id="PF12705">
    <property type="entry name" value="PDDEXK_1"/>
    <property type="match status" value="1"/>
</dbReference>
<dbReference type="AlphaFoldDB" id="A0A2M7H4K5"/>
<dbReference type="SUPFAM" id="SSF52980">
    <property type="entry name" value="Restriction endonuclease-like"/>
    <property type="match status" value="1"/>
</dbReference>
<dbReference type="GO" id="GO:0004527">
    <property type="term" value="F:exonuclease activity"/>
    <property type="evidence" value="ECO:0007669"/>
    <property type="project" value="UniProtKB-KW"/>
</dbReference>
<evidence type="ECO:0000256" key="14">
    <source>
        <dbReference type="ARBA" id="ARBA00048988"/>
    </source>
</evidence>
<evidence type="ECO:0000256" key="15">
    <source>
        <dbReference type="PROSITE-ProRule" id="PRU00560"/>
    </source>
</evidence>
<dbReference type="EC" id="5.6.2.4" evidence="13"/>
<evidence type="ECO:0000256" key="12">
    <source>
        <dbReference type="ARBA" id="ARBA00034617"/>
    </source>
</evidence>
<dbReference type="GO" id="GO:0003677">
    <property type="term" value="F:DNA binding"/>
    <property type="evidence" value="ECO:0007669"/>
    <property type="project" value="UniProtKB-KW"/>
</dbReference>
<dbReference type="InterPro" id="IPR000212">
    <property type="entry name" value="DNA_helicase_UvrD/REP"/>
</dbReference>
<organism evidence="18 19">
    <name type="scientific">Candidatus Kerfeldbacteria bacterium CG15_BIG_FIL_POST_REV_8_21_14_020_45_12</name>
    <dbReference type="NCBI Taxonomy" id="2014247"/>
    <lineage>
        <taxon>Bacteria</taxon>
        <taxon>Candidatus Kerfeldiibacteriota</taxon>
    </lineage>
</organism>
<dbReference type="Gene3D" id="3.40.50.300">
    <property type="entry name" value="P-loop containing nucleotide triphosphate hydrolases"/>
    <property type="match status" value="2"/>
</dbReference>
<keyword evidence="5 15" id="KW-0378">Hydrolase</keyword>
<dbReference type="GO" id="GO:0005829">
    <property type="term" value="C:cytosol"/>
    <property type="evidence" value="ECO:0007669"/>
    <property type="project" value="TreeGrafter"/>
</dbReference>
<evidence type="ECO:0000256" key="5">
    <source>
        <dbReference type="ARBA" id="ARBA00022801"/>
    </source>
</evidence>
<dbReference type="Gene3D" id="1.10.486.10">
    <property type="entry name" value="PCRA, domain 4"/>
    <property type="match status" value="1"/>
</dbReference>
<dbReference type="InterPro" id="IPR014016">
    <property type="entry name" value="UvrD-like_ATP-bd"/>
</dbReference>
<dbReference type="GO" id="GO:0005524">
    <property type="term" value="F:ATP binding"/>
    <property type="evidence" value="ECO:0007669"/>
    <property type="project" value="UniProtKB-UniRule"/>
</dbReference>
<keyword evidence="11" id="KW-0413">Isomerase</keyword>
<dbReference type="Gene3D" id="3.90.320.10">
    <property type="match status" value="1"/>
</dbReference>
<dbReference type="GO" id="GO:0043138">
    <property type="term" value="F:3'-5' DNA helicase activity"/>
    <property type="evidence" value="ECO:0007669"/>
    <property type="project" value="UniProtKB-EC"/>
</dbReference>
<evidence type="ECO:0000256" key="9">
    <source>
        <dbReference type="ARBA" id="ARBA00023125"/>
    </source>
</evidence>
<dbReference type="InterPro" id="IPR027417">
    <property type="entry name" value="P-loop_NTPase"/>
</dbReference>